<gene>
    <name evidence="5" type="ORF">V3851_08780</name>
</gene>
<comment type="similarity">
    <text evidence="1 3">Belongs to the thiolase-like superfamily. Beta-ketoacyl-ACP synthases family.</text>
</comment>
<dbReference type="Pfam" id="PF00109">
    <property type="entry name" value="ketoacyl-synt"/>
    <property type="match status" value="1"/>
</dbReference>
<dbReference type="PROSITE" id="PS52004">
    <property type="entry name" value="KS3_2"/>
    <property type="match status" value="1"/>
</dbReference>
<dbReference type="InterPro" id="IPR014031">
    <property type="entry name" value="Ketoacyl_synth_C"/>
</dbReference>
<dbReference type="PANTHER" id="PTHR11712">
    <property type="entry name" value="POLYKETIDE SYNTHASE-RELATED"/>
    <property type="match status" value="1"/>
</dbReference>
<name>A0ABU7VQB1_9BACL</name>
<feature type="domain" description="Ketosynthase family 3 (KS3)" evidence="4">
    <location>
        <begin position="1"/>
        <end position="385"/>
    </location>
</feature>
<evidence type="ECO:0000313" key="5">
    <source>
        <dbReference type="EMBL" id="MEF2965922.1"/>
    </source>
</evidence>
<accession>A0ABU7VQB1</accession>
<comment type="caution">
    <text evidence="5">The sequence shown here is derived from an EMBL/GenBank/DDBJ whole genome shotgun (WGS) entry which is preliminary data.</text>
</comment>
<keyword evidence="2 3" id="KW-0808">Transferase</keyword>
<dbReference type="Pfam" id="PF02801">
    <property type="entry name" value="Ketoacyl-synt_C"/>
    <property type="match status" value="1"/>
</dbReference>
<dbReference type="PANTHER" id="PTHR11712:SF325">
    <property type="entry name" value="3-OXOACYL-(ACYL-CARRIER-PROTEIN) SYNTHASE II FABF"/>
    <property type="match status" value="1"/>
</dbReference>
<keyword evidence="6" id="KW-1185">Reference proteome</keyword>
<organism evidence="5 6">
    <name type="scientific">Paenibacillus haidiansis</name>
    <dbReference type="NCBI Taxonomy" id="1574488"/>
    <lineage>
        <taxon>Bacteria</taxon>
        <taxon>Bacillati</taxon>
        <taxon>Bacillota</taxon>
        <taxon>Bacilli</taxon>
        <taxon>Bacillales</taxon>
        <taxon>Paenibacillaceae</taxon>
        <taxon>Paenibacillus</taxon>
    </lineage>
</organism>
<evidence type="ECO:0000313" key="6">
    <source>
        <dbReference type="Proteomes" id="UP001306950"/>
    </source>
</evidence>
<dbReference type="InterPro" id="IPR020841">
    <property type="entry name" value="PKS_Beta-ketoAc_synthase_dom"/>
</dbReference>
<evidence type="ECO:0000256" key="3">
    <source>
        <dbReference type="RuleBase" id="RU003694"/>
    </source>
</evidence>
<evidence type="ECO:0000256" key="1">
    <source>
        <dbReference type="ARBA" id="ARBA00008467"/>
    </source>
</evidence>
<evidence type="ECO:0000259" key="4">
    <source>
        <dbReference type="PROSITE" id="PS52004"/>
    </source>
</evidence>
<evidence type="ECO:0000256" key="2">
    <source>
        <dbReference type="ARBA" id="ARBA00022679"/>
    </source>
</evidence>
<dbReference type="Proteomes" id="UP001306950">
    <property type="component" value="Unassembled WGS sequence"/>
</dbReference>
<dbReference type="RefSeq" id="WP_331846146.1">
    <property type="nucleotide sequence ID" value="NZ_JAZHPZ010000003.1"/>
</dbReference>
<dbReference type="SMART" id="SM00825">
    <property type="entry name" value="PKS_KS"/>
    <property type="match status" value="1"/>
</dbReference>
<dbReference type="Gene3D" id="3.40.47.10">
    <property type="match status" value="1"/>
</dbReference>
<sequence>MGKDYTPGYEVIVTGLGVISSFGRTFTEYMEGLESADKTVIPQGISTNDERIYGIGVDYPEDCLTPEERLLYLCKESILMALADWRGEISQYDRVALLIGSGMGFADQLSELDYHTLDSRYLSSVGQRLADILQLNCEIFYIGSACSAGSQAISYGMDLLRFGRKDLVIAGGAEILSKITYSGFRRLNAIDYNGCKPFDKRRKGIVPGEGAAFFIMERGDRLPEHGNVYCQLAGSGVTVDAHHVVQIRPDGREIIAAIDQALASATCGKDEVDVIVAHGTGTIQNDRIESAIISKYFADTLERIKVTAPKGAIGHTGGASGAFGLLTAIGIIQRGVVPPVCNLEQIDPECQIPIVHSLAEQVKARTVMVNCFAFGGMNVILLCNRWKGISSCRK</sequence>
<protein>
    <submittedName>
        <fullName evidence="5">Beta-ketoacyl synthase N-terminal-like domain-containing protein</fullName>
    </submittedName>
</protein>
<dbReference type="SUPFAM" id="SSF53901">
    <property type="entry name" value="Thiolase-like"/>
    <property type="match status" value="2"/>
</dbReference>
<dbReference type="InterPro" id="IPR014030">
    <property type="entry name" value="Ketoacyl_synth_N"/>
</dbReference>
<dbReference type="InterPro" id="IPR016039">
    <property type="entry name" value="Thiolase-like"/>
</dbReference>
<proteinExistence type="inferred from homology"/>
<dbReference type="InterPro" id="IPR000794">
    <property type="entry name" value="Beta-ketoacyl_synthase"/>
</dbReference>
<dbReference type="EMBL" id="JAZHPZ010000003">
    <property type="protein sequence ID" value="MEF2965922.1"/>
    <property type="molecule type" value="Genomic_DNA"/>
</dbReference>
<reference evidence="5 6" key="1">
    <citation type="submission" date="2024-02" db="EMBL/GenBank/DDBJ databases">
        <title>A nitrogen-fixing paenibacillus bacterium.</title>
        <authorList>
            <person name="Zhang W.L."/>
            <person name="Chen S.F."/>
        </authorList>
    </citation>
    <scope>NUCLEOTIDE SEQUENCE [LARGE SCALE GENOMIC DNA]</scope>
    <source>
        <strain evidence="5 6">M1</strain>
    </source>
</reference>